<name>A0ABN7ZI84_9BURK</name>
<evidence type="ECO:0000313" key="1">
    <source>
        <dbReference type="EMBL" id="CAG9183986.1"/>
    </source>
</evidence>
<evidence type="ECO:0000313" key="2">
    <source>
        <dbReference type="Proteomes" id="UP000706525"/>
    </source>
</evidence>
<keyword evidence="2" id="KW-1185">Reference proteome</keyword>
<dbReference type="Proteomes" id="UP000706525">
    <property type="component" value="Unassembled WGS sequence"/>
</dbReference>
<comment type="caution">
    <text evidence="1">The sequence shown here is derived from an EMBL/GenBank/DDBJ whole genome shotgun (WGS) entry which is preliminary data.</text>
</comment>
<proteinExistence type="predicted"/>
<gene>
    <name evidence="1" type="ORF">LMG32289_05479</name>
</gene>
<accession>A0ABN7ZI84</accession>
<reference evidence="1 2" key="1">
    <citation type="submission" date="2021-08" db="EMBL/GenBank/DDBJ databases">
        <authorList>
            <person name="Peeters C."/>
        </authorList>
    </citation>
    <scope>NUCLEOTIDE SEQUENCE [LARGE SCALE GENOMIC DNA]</scope>
    <source>
        <strain evidence="1 2">LMG 32289</strain>
    </source>
</reference>
<dbReference type="RefSeq" id="WP_223994105.1">
    <property type="nucleotide sequence ID" value="NZ_CAJZAG010000012.1"/>
</dbReference>
<organism evidence="1 2">
    <name type="scientific">Cupriavidus pampae</name>
    <dbReference type="NCBI Taxonomy" id="659251"/>
    <lineage>
        <taxon>Bacteria</taxon>
        <taxon>Pseudomonadati</taxon>
        <taxon>Pseudomonadota</taxon>
        <taxon>Betaproteobacteria</taxon>
        <taxon>Burkholderiales</taxon>
        <taxon>Burkholderiaceae</taxon>
        <taxon>Cupriavidus</taxon>
    </lineage>
</organism>
<protein>
    <submittedName>
        <fullName evidence="1">Uncharacterized protein</fullName>
    </submittedName>
</protein>
<sequence>MAAILLVGVFLAILWLLSRDTQRGHDAFAWLQKNSADPFEVSDVLHCDRYKIAVDRMRRRIAFVNVDLQVSQGGDGHATWGGGRSEGVTVVTGYENVKALRLRGLPPFADPLLDVHFVEAPRPHHVPLLTLIPHRLPVELAFLQRELGLTAEPEAAAQ</sequence>
<dbReference type="EMBL" id="CAJZAG010000012">
    <property type="protein sequence ID" value="CAG9183986.1"/>
    <property type="molecule type" value="Genomic_DNA"/>
</dbReference>